<name>A0ACB8D1T1_DERSI</name>
<reference evidence="1" key="1">
    <citation type="submission" date="2020-05" db="EMBL/GenBank/DDBJ databases">
        <title>Large-scale comparative analyses of tick genomes elucidate their genetic diversity and vector capacities.</title>
        <authorList>
            <person name="Jia N."/>
            <person name="Wang J."/>
            <person name="Shi W."/>
            <person name="Du L."/>
            <person name="Sun Y."/>
            <person name="Zhan W."/>
            <person name="Jiang J."/>
            <person name="Wang Q."/>
            <person name="Zhang B."/>
            <person name="Ji P."/>
            <person name="Sakyi L.B."/>
            <person name="Cui X."/>
            <person name="Yuan T."/>
            <person name="Jiang B."/>
            <person name="Yang W."/>
            <person name="Lam T.T.-Y."/>
            <person name="Chang Q."/>
            <person name="Ding S."/>
            <person name="Wang X."/>
            <person name="Zhu J."/>
            <person name="Ruan X."/>
            <person name="Zhao L."/>
            <person name="Wei J."/>
            <person name="Que T."/>
            <person name="Du C."/>
            <person name="Cheng J."/>
            <person name="Dai P."/>
            <person name="Han X."/>
            <person name="Huang E."/>
            <person name="Gao Y."/>
            <person name="Liu J."/>
            <person name="Shao H."/>
            <person name="Ye R."/>
            <person name="Li L."/>
            <person name="Wei W."/>
            <person name="Wang X."/>
            <person name="Wang C."/>
            <person name="Yang T."/>
            <person name="Huo Q."/>
            <person name="Li W."/>
            <person name="Guo W."/>
            <person name="Chen H."/>
            <person name="Zhou L."/>
            <person name="Ni X."/>
            <person name="Tian J."/>
            <person name="Zhou Y."/>
            <person name="Sheng Y."/>
            <person name="Liu T."/>
            <person name="Pan Y."/>
            <person name="Xia L."/>
            <person name="Li J."/>
            <person name="Zhao F."/>
            <person name="Cao W."/>
        </authorList>
    </citation>
    <scope>NUCLEOTIDE SEQUENCE</scope>
    <source>
        <strain evidence="1">Dsil-2018</strain>
    </source>
</reference>
<sequence>MTAVNVPFYGRLALVTGGAGGIGQAVCHLLAAEGATVVVADIQLEVAENVARSLPGEAKHQAMYVDVGEPLSVEQLFNGIRSAFSEPLSIVVHCAGILRTAPLSQCTDELFDDIIRVELKGTFLVTRAASRDMLRSGTPLSEWRGAIVNISSLAAKCGSMPSCAYAAAKAGVVALTKSAALELAKHGIRCNVVIPGWVETHMMEDAGESSKARVVANTPLKRTAQPMEIAEAIKFLCSPTTSSYITGTVLEVTGGFKM</sequence>
<accession>A0ACB8D1T1</accession>
<evidence type="ECO:0000313" key="1">
    <source>
        <dbReference type="EMBL" id="KAH7958405.1"/>
    </source>
</evidence>
<dbReference type="EMBL" id="CM023472">
    <property type="protein sequence ID" value="KAH7958405.1"/>
    <property type="molecule type" value="Genomic_DNA"/>
</dbReference>
<protein>
    <submittedName>
        <fullName evidence="1">Uncharacterized protein</fullName>
    </submittedName>
</protein>
<proteinExistence type="predicted"/>
<dbReference type="Proteomes" id="UP000821865">
    <property type="component" value="Chromosome 3"/>
</dbReference>
<comment type="caution">
    <text evidence="1">The sequence shown here is derived from an EMBL/GenBank/DDBJ whole genome shotgun (WGS) entry which is preliminary data.</text>
</comment>
<organism evidence="1 2">
    <name type="scientific">Dermacentor silvarum</name>
    <name type="common">Tick</name>
    <dbReference type="NCBI Taxonomy" id="543639"/>
    <lineage>
        <taxon>Eukaryota</taxon>
        <taxon>Metazoa</taxon>
        <taxon>Ecdysozoa</taxon>
        <taxon>Arthropoda</taxon>
        <taxon>Chelicerata</taxon>
        <taxon>Arachnida</taxon>
        <taxon>Acari</taxon>
        <taxon>Parasitiformes</taxon>
        <taxon>Ixodida</taxon>
        <taxon>Ixodoidea</taxon>
        <taxon>Ixodidae</taxon>
        <taxon>Rhipicephalinae</taxon>
        <taxon>Dermacentor</taxon>
    </lineage>
</organism>
<keyword evidence="2" id="KW-1185">Reference proteome</keyword>
<gene>
    <name evidence="1" type="ORF">HPB49_001330</name>
</gene>
<evidence type="ECO:0000313" key="2">
    <source>
        <dbReference type="Proteomes" id="UP000821865"/>
    </source>
</evidence>